<evidence type="ECO:0000313" key="2">
    <source>
        <dbReference type="EMBL" id="BCX49731.1"/>
    </source>
</evidence>
<protein>
    <submittedName>
        <fullName evidence="2">Squalene-hopene cyclase</fullName>
    </submittedName>
</protein>
<dbReference type="Proteomes" id="UP001374893">
    <property type="component" value="Chromosome"/>
</dbReference>
<reference evidence="2 3" key="1">
    <citation type="submission" date="2021-06" db="EMBL/GenBank/DDBJ databases">
        <title>Complete genome of Haloferula helveola possessing various polysaccharide degrading enzymes.</title>
        <authorList>
            <person name="Takami H."/>
            <person name="Huang C."/>
            <person name="Hamasaki K."/>
        </authorList>
    </citation>
    <scope>NUCLEOTIDE SEQUENCE [LARGE SCALE GENOMIC DNA]</scope>
    <source>
        <strain evidence="2 3">CN-1</strain>
    </source>
</reference>
<dbReference type="InterPro" id="IPR046255">
    <property type="entry name" value="DUF6288"/>
</dbReference>
<feature type="signal peptide" evidence="1">
    <location>
        <begin position="1"/>
        <end position="23"/>
    </location>
</feature>
<keyword evidence="3" id="KW-1185">Reference proteome</keyword>
<accession>A0ABN6H801</accession>
<evidence type="ECO:0000313" key="3">
    <source>
        <dbReference type="Proteomes" id="UP001374893"/>
    </source>
</evidence>
<dbReference type="EMBL" id="AP024702">
    <property type="protein sequence ID" value="BCX49731.1"/>
    <property type="molecule type" value="Genomic_DNA"/>
</dbReference>
<feature type="chain" id="PRO_5047087627" evidence="1">
    <location>
        <begin position="24"/>
        <end position="332"/>
    </location>
</feature>
<dbReference type="SUPFAM" id="SSF48239">
    <property type="entry name" value="Terpenoid cyclases/Protein prenyltransferases"/>
    <property type="match status" value="2"/>
</dbReference>
<dbReference type="Pfam" id="PF19805">
    <property type="entry name" value="DUF6288"/>
    <property type="match status" value="1"/>
</dbReference>
<sequence length="332" mass="36311">MRLSFRLPAAAILVAGFVVPATAQDLRRRPDDPIPAQLETLYERGLSYLAKSQNDEGSWNDQMGSEPGVVGLCTIAFLAHGEDPNYGPYAKNIKKAVEFILSRQRESNGYIGSSMYNHGFATLALAEAYGAVDDPKIAPALKKAVELILNAQSRNASGGWRYTPESRDADTTVSGCQLVALLGARNAGVPVPDEAIKKGLAYMARCRGGDGAYGYTSAGGGKPTLTAIGVTCLALAKEKEGKGFTNSLGYLRDNLNYRDRHYPYYFEYYMSQALFHADEAAWNEWNSKNLRYLSTLQRPDGSWPGNKGESFNTAGALLSLALNYRYLPIYEK</sequence>
<evidence type="ECO:0000256" key="1">
    <source>
        <dbReference type="SAM" id="SignalP"/>
    </source>
</evidence>
<dbReference type="RefSeq" id="WP_338686451.1">
    <property type="nucleotide sequence ID" value="NZ_AP024702.1"/>
</dbReference>
<dbReference type="Gene3D" id="1.50.10.20">
    <property type="match status" value="2"/>
</dbReference>
<organism evidence="2 3">
    <name type="scientific">Haloferula helveola</name>
    <dbReference type="NCBI Taxonomy" id="490095"/>
    <lineage>
        <taxon>Bacteria</taxon>
        <taxon>Pseudomonadati</taxon>
        <taxon>Verrucomicrobiota</taxon>
        <taxon>Verrucomicrobiia</taxon>
        <taxon>Verrucomicrobiales</taxon>
        <taxon>Verrucomicrobiaceae</taxon>
        <taxon>Haloferula</taxon>
    </lineage>
</organism>
<dbReference type="CDD" id="cd00688">
    <property type="entry name" value="ISOPREN_C2_like"/>
    <property type="match status" value="1"/>
</dbReference>
<name>A0ABN6H801_9BACT</name>
<keyword evidence="1" id="KW-0732">Signal</keyword>
<gene>
    <name evidence="2" type="ORF">HAHE_36390</name>
</gene>
<dbReference type="InterPro" id="IPR008930">
    <property type="entry name" value="Terpenoid_cyclase/PrenylTrfase"/>
</dbReference>
<proteinExistence type="predicted"/>